<reference evidence="3" key="1">
    <citation type="submission" date="2014-05" db="EMBL/GenBank/DDBJ databases">
        <title>The transcriptome of the halophilic microalga Tetraselmis sp. GSL018 isolated from the Great Salt Lake, Utah.</title>
        <authorList>
            <person name="Jinkerson R.E."/>
            <person name="D'Adamo S."/>
            <person name="Posewitz M.C."/>
        </authorList>
    </citation>
    <scope>NUCLEOTIDE SEQUENCE</scope>
    <source>
        <strain evidence="3">GSL018</strain>
    </source>
</reference>
<dbReference type="Gene3D" id="1.10.287.1490">
    <property type="match status" value="1"/>
</dbReference>
<feature type="coiled-coil region" evidence="1">
    <location>
        <begin position="247"/>
        <end position="369"/>
    </location>
</feature>
<feature type="region of interest" description="Disordered" evidence="2">
    <location>
        <begin position="1"/>
        <end position="72"/>
    </location>
</feature>
<feature type="region of interest" description="Disordered" evidence="2">
    <location>
        <begin position="462"/>
        <end position="489"/>
    </location>
</feature>
<name>A0A061R960_9CHLO</name>
<evidence type="ECO:0000313" key="3">
    <source>
        <dbReference type="EMBL" id="JAC67185.1"/>
    </source>
</evidence>
<feature type="coiled-coil region" evidence="1">
    <location>
        <begin position="72"/>
        <end position="123"/>
    </location>
</feature>
<gene>
    <name evidence="3" type="ORF">TSPGSL018_11770</name>
</gene>
<evidence type="ECO:0000256" key="2">
    <source>
        <dbReference type="SAM" id="MobiDB-lite"/>
    </source>
</evidence>
<sequence length="489" mass="56369">QNPSCGRGRQNYRPLTRARRTAGSRRTPRRRWISRRSATPSRRRFVQRSSSSRGNKSLRRAEQEWNASHQEAVSLKDEKANLEDKMSGLEAEADRLVEREKRLQRMLDTKDETIRELSEKLEQRAIESMSLGSSGRLGEEDMWKLGLTLEQISAVDRIIESWRESYNAKTRELQEVTSMVQEREDQLSRVKGIVRRTMDSIRASYQRSSRDGTPTRDESLLDASQFNGVEEMLGSLAQFAANKSYTVMRLEQELGRKRAEVEQLEEEVQRSWVSSHKESELEYARRELEQKTAECTELRASLSRKTEEFSAAQVELRVMHEEVQSAQDAAAHAQSQLRASEEEMARVRREASNAAMQDVTRMREDLEKAHAEVLPLKEQLNRRTREVRELNHMLKAWEAMRLGKDAQIASLMERCKRHEEEAAEKARSVDSLRRKLALAGRDTSLNNSLTSSRARHIHVHMHHQPSEAGSEYDYNGMGASSSVRSSPNY</sequence>
<accession>A0A061R960</accession>
<feature type="compositionally biased region" description="Polar residues" evidence="2">
    <location>
        <begin position="478"/>
        <end position="489"/>
    </location>
</feature>
<keyword evidence="1" id="KW-0175">Coiled coil</keyword>
<feature type="compositionally biased region" description="Basic residues" evidence="2">
    <location>
        <begin position="16"/>
        <end position="34"/>
    </location>
</feature>
<evidence type="ECO:0000256" key="1">
    <source>
        <dbReference type="SAM" id="Coils"/>
    </source>
</evidence>
<feature type="coiled-coil region" evidence="1">
    <location>
        <begin position="408"/>
        <end position="435"/>
    </location>
</feature>
<dbReference type="EMBL" id="GBEZ01019365">
    <property type="protein sequence ID" value="JAC67185.1"/>
    <property type="molecule type" value="Transcribed_RNA"/>
</dbReference>
<proteinExistence type="predicted"/>
<protein>
    <submittedName>
        <fullName evidence="3">Uncharacterized protein</fullName>
    </submittedName>
</protein>
<organism evidence="3">
    <name type="scientific">Tetraselmis sp. GSL018</name>
    <dbReference type="NCBI Taxonomy" id="582737"/>
    <lineage>
        <taxon>Eukaryota</taxon>
        <taxon>Viridiplantae</taxon>
        <taxon>Chlorophyta</taxon>
        <taxon>core chlorophytes</taxon>
        <taxon>Chlorodendrophyceae</taxon>
        <taxon>Chlorodendrales</taxon>
        <taxon>Chlorodendraceae</taxon>
        <taxon>Tetraselmis</taxon>
    </lineage>
</organism>
<dbReference type="AlphaFoldDB" id="A0A061R960"/>
<feature type="non-terminal residue" evidence="3">
    <location>
        <position position="1"/>
    </location>
</feature>